<dbReference type="STRING" id="62062.ENSHHUP00000019363"/>
<protein>
    <submittedName>
        <fullName evidence="1">Uncharacterized protein</fullName>
    </submittedName>
</protein>
<dbReference type="GeneTree" id="ENSGT00900000143721"/>
<name>A0A4W5KPZ8_9TELE</name>
<keyword evidence="2" id="KW-1185">Reference proteome</keyword>
<accession>A0A4W5KPZ8</accession>
<evidence type="ECO:0000313" key="2">
    <source>
        <dbReference type="Proteomes" id="UP000314982"/>
    </source>
</evidence>
<dbReference type="Proteomes" id="UP000314982">
    <property type="component" value="Unassembled WGS sequence"/>
</dbReference>
<reference evidence="1" key="2">
    <citation type="submission" date="2025-08" db="UniProtKB">
        <authorList>
            <consortium name="Ensembl"/>
        </authorList>
    </citation>
    <scope>IDENTIFICATION</scope>
</reference>
<sequence length="89" mass="9471">MLLAQINRDSQGMAEFQDADGQQVTLCLAEAVTVADGDHMDTVSLQAVTLADGSTAYIQHDPKGSKLILDLCLAGASETSMLWLSDRSD</sequence>
<dbReference type="Ensembl" id="ENSHHUT00000020079.1">
    <property type="protein sequence ID" value="ENSHHUP00000019363.1"/>
    <property type="gene ID" value="ENSHHUG00000012113.1"/>
</dbReference>
<organism evidence="1 2">
    <name type="scientific">Hucho hucho</name>
    <name type="common">huchen</name>
    <dbReference type="NCBI Taxonomy" id="62062"/>
    <lineage>
        <taxon>Eukaryota</taxon>
        <taxon>Metazoa</taxon>
        <taxon>Chordata</taxon>
        <taxon>Craniata</taxon>
        <taxon>Vertebrata</taxon>
        <taxon>Euteleostomi</taxon>
        <taxon>Actinopterygii</taxon>
        <taxon>Neopterygii</taxon>
        <taxon>Teleostei</taxon>
        <taxon>Protacanthopterygii</taxon>
        <taxon>Salmoniformes</taxon>
        <taxon>Salmonidae</taxon>
        <taxon>Salmoninae</taxon>
        <taxon>Hucho</taxon>
    </lineage>
</organism>
<evidence type="ECO:0000313" key="1">
    <source>
        <dbReference type="Ensembl" id="ENSHHUP00000019363.1"/>
    </source>
</evidence>
<proteinExistence type="predicted"/>
<reference evidence="2" key="1">
    <citation type="submission" date="2018-06" db="EMBL/GenBank/DDBJ databases">
        <title>Genome assembly of Danube salmon.</title>
        <authorList>
            <person name="Macqueen D.J."/>
            <person name="Gundappa M.K."/>
        </authorList>
    </citation>
    <scope>NUCLEOTIDE SEQUENCE [LARGE SCALE GENOMIC DNA]</scope>
</reference>
<reference evidence="1" key="3">
    <citation type="submission" date="2025-09" db="UniProtKB">
        <authorList>
            <consortium name="Ensembl"/>
        </authorList>
    </citation>
    <scope>IDENTIFICATION</scope>
</reference>
<dbReference type="AlphaFoldDB" id="A0A4W5KPZ8"/>